<evidence type="ECO:0000313" key="3">
    <source>
        <dbReference type="Proteomes" id="UP000266673"/>
    </source>
</evidence>
<proteinExistence type="predicted"/>
<protein>
    <recommendedName>
        <fullName evidence="4">MULE transposase domain-containing protein</fullName>
    </recommendedName>
</protein>
<sequence>MSSSKSEDKTEILIDVPHEEKNNFPHGGKKIDEYVLSPNMKCIATSSKEDKSIVVWSITDELIVNYDSSLNVNDLEHALSTNKFCKVPDLNFENIFEKFINVLLGVSDCKQVIIKLSYDDFAIDIAIIAIRTKLRQILIAHCLEGQTKSVAFLENEDLVIIKLWPVYRAYIFSKSNINGKQEWTCNNSIELEKKDEVELCYISKKGKLFMCLDYKIPVVMQLDLITQKFDMQYILDLNSYIFSSQMELNSDNTFLAIAKNSDGHKSNSIAAFYFNIAKIQKLSQNDFWIKYLKQNEHSYGNAYTYFNIQEIMQFIQEILDKYNDKEYESDRILTQNFSNEQELYEYIYIEYAYKLAIEYQDLSASFYEEVIDLAIDSSSESDFPIIDLDDLGINVTNVDEDFQLIENTTDDGKSSETPIINYFTEELAIRDIRFSAVPIEYPATSNEGVAYIFNINPSNSNAPFNYIQYSMEGGGGSNKINCPYLNCYVKKVVHKCTGAKICEYTENEIKNSSHCEVDKDKDFFMINQHNELQTSIEAQTYAKYLSFINIICPYNNSGCSGCPIICQLGRKNDNDPVTKFIGCSKWNPHEKHIFHILNKNQVDIHLLEKLFQGKENVNNKILQTCKTVLSTSSRLQNCKFYHQGENNSIGCHRKIIRIQCQVNFIKLIPHNLDECPFVILICRGVHNHPLPPPAKVPTSIQNQFNYLLENASNEYENITLRKILSGNMLKAIFGKEYFSEIHSSLNNIDHLRYLINKYQRKKYPYGQGILSLVYNIWQGNNEFVDYLQEIGTYENGGIVVICMSKQQALQWLTVEWFQIDLSYKRVHGEIKEFEVNYYSEQYNQALTFARVFINICNTDAYYKIFKLLFYYIKKLTNQSPAFYHIHNSGWKCIIGDLDQGQAKGLGLCLEEIDNTKNWEEHLQAIFKTCLIHFNRNIKNSSYCYEIKHLMYNLTQCENQKEIDELFLQITSLDSNTQDWVEFYSKNWVLASLNPIYSQIPLEVWDSTPNNTNVSESCHAKINRYGTNLNLRIAIERARLDDSKTFHSIETHNKSGIALHGSNHGIISRTKKSIKKATQKISKKRQSDEKSSLKSKVSAKKPRVTSKNQDSSINIEEDLDKMERRIALQEREMALKEREAELKLKQILIKEKQTKLNIIDE</sequence>
<evidence type="ECO:0000313" key="2">
    <source>
        <dbReference type="EMBL" id="RIB25772.1"/>
    </source>
</evidence>
<feature type="region of interest" description="Disordered" evidence="1">
    <location>
        <begin position="1067"/>
        <end position="1115"/>
    </location>
</feature>
<organism evidence="2 3">
    <name type="scientific">Gigaspora rosea</name>
    <dbReference type="NCBI Taxonomy" id="44941"/>
    <lineage>
        <taxon>Eukaryota</taxon>
        <taxon>Fungi</taxon>
        <taxon>Fungi incertae sedis</taxon>
        <taxon>Mucoromycota</taxon>
        <taxon>Glomeromycotina</taxon>
        <taxon>Glomeromycetes</taxon>
        <taxon>Diversisporales</taxon>
        <taxon>Gigasporaceae</taxon>
        <taxon>Gigaspora</taxon>
    </lineage>
</organism>
<dbReference type="Proteomes" id="UP000266673">
    <property type="component" value="Unassembled WGS sequence"/>
</dbReference>
<accession>A0A397VVK0</accession>
<name>A0A397VVK0_9GLOM</name>
<dbReference type="OrthoDB" id="2401552at2759"/>
<dbReference type="AlphaFoldDB" id="A0A397VVK0"/>
<comment type="caution">
    <text evidence="2">The sequence shown here is derived from an EMBL/GenBank/DDBJ whole genome shotgun (WGS) entry which is preliminary data.</text>
</comment>
<feature type="compositionally biased region" description="Polar residues" evidence="1">
    <location>
        <begin position="1104"/>
        <end position="1113"/>
    </location>
</feature>
<gene>
    <name evidence="2" type="ORF">C2G38_2165094</name>
</gene>
<keyword evidence="3" id="KW-1185">Reference proteome</keyword>
<feature type="compositionally biased region" description="Basic residues" evidence="1">
    <location>
        <begin position="1068"/>
        <end position="1083"/>
    </location>
</feature>
<reference evidence="2 3" key="1">
    <citation type="submission" date="2018-06" db="EMBL/GenBank/DDBJ databases">
        <title>Comparative genomics reveals the genomic features of Rhizophagus irregularis, R. cerebriforme, R. diaphanum and Gigaspora rosea, and their symbiotic lifestyle signature.</title>
        <authorList>
            <person name="Morin E."/>
            <person name="San Clemente H."/>
            <person name="Chen E.C.H."/>
            <person name="De La Providencia I."/>
            <person name="Hainaut M."/>
            <person name="Kuo A."/>
            <person name="Kohler A."/>
            <person name="Murat C."/>
            <person name="Tang N."/>
            <person name="Roy S."/>
            <person name="Loubradou J."/>
            <person name="Henrissat B."/>
            <person name="Grigoriev I.V."/>
            <person name="Corradi N."/>
            <person name="Roux C."/>
            <person name="Martin F.M."/>
        </authorList>
    </citation>
    <scope>NUCLEOTIDE SEQUENCE [LARGE SCALE GENOMIC DNA]</scope>
    <source>
        <strain evidence="2 3">DAOM 194757</strain>
    </source>
</reference>
<dbReference type="EMBL" id="QKWP01000162">
    <property type="protein sequence ID" value="RIB25772.1"/>
    <property type="molecule type" value="Genomic_DNA"/>
</dbReference>
<evidence type="ECO:0000256" key="1">
    <source>
        <dbReference type="SAM" id="MobiDB-lite"/>
    </source>
</evidence>
<evidence type="ECO:0008006" key="4">
    <source>
        <dbReference type="Google" id="ProtNLM"/>
    </source>
</evidence>